<keyword evidence="2" id="KW-0436">Ligase</keyword>
<feature type="domain" description="DNA ligase D polymerase" evidence="1">
    <location>
        <begin position="24"/>
        <end position="277"/>
    </location>
</feature>
<comment type="caution">
    <text evidence="2">The sequence shown here is derived from an EMBL/GenBank/DDBJ whole genome shotgun (WGS) entry which is preliminary data.</text>
</comment>
<dbReference type="AlphaFoldDB" id="A0A942UZS1"/>
<reference evidence="2" key="1">
    <citation type="submission" date="2019-12" db="EMBL/GenBank/DDBJ databases">
        <title>Clostridiaceae gen. nov. sp. nov., isolated from sediment in Xinjiang, China.</title>
        <authorList>
            <person name="Zhang R."/>
        </authorList>
    </citation>
    <scope>NUCLEOTIDE SEQUENCE</scope>
    <source>
        <strain evidence="2">D2Q-11</strain>
    </source>
</reference>
<sequence>MQIYDKKIEIKNTDKVLFPKTNITKGDLIDYFDKISKYMLPHIKNRPLTMHRFPNGIEDIDFYEKQIPSHFPSWFNRIDVKNKSKGYTIYPLCDDKLSLVYLANQACISHHIWLTTKNSLECPDKMIFDLDPPKKGNFSIVIKAAKSLKKVLEEKSLVPYVMTTGSSGLHIVVPIKQEKSFDEIREIAKDISQEVVNKDEDLYTIEQRKEKRENKIFIDYLRNAYGQTSIAPYSIRSKEHAPVATPLDWNELDGDLTPTKYNIKNIFRRLGQKEDPWKDMYHNKRTIKKMG</sequence>
<dbReference type="PANTHER" id="PTHR42705">
    <property type="entry name" value="BIFUNCTIONAL NON-HOMOLOGOUS END JOINING PROTEIN LIGD"/>
    <property type="match status" value="1"/>
</dbReference>
<dbReference type="NCBIfam" id="TIGR02778">
    <property type="entry name" value="ligD_pol"/>
    <property type="match status" value="1"/>
</dbReference>
<organism evidence="2 3">
    <name type="scientific">Anaeromonas frigoriresistens</name>
    <dbReference type="NCBI Taxonomy" id="2683708"/>
    <lineage>
        <taxon>Bacteria</taxon>
        <taxon>Bacillati</taxon>
        <taxon>Bacillota</taxon>
        <taxon>Tissierellia</taxon>
        <taxon>Tissierellales</taxon>
        <taxon>Thermohalobacteraceae</taxon>
        <taxon>Anaeromonas</taxon>
    </lineage>
</organism>
<protein>
    <submittedName>
        <fullName evidence="2">Non-homologous end-joining DNA ligase</fullName>
        <ecNumber evidence="2">6.5.1.1</ecNumber>
    </submittedName>
</protein>
<dbReference type="RefSeq" id="WP_203365379.1">
    <property type="nucleotide sequence ID" value="NZ_WSFT01000016.1"/>
</dbReference>
<evidence type="ECO:0000313" key="3">
    <source>
        <dbReference type="Proteomes" id="UP000724672"/>
    </source>
</evidence>
<dbReference type="Gene3D" id="3.90.920.10">
    <property type="entry name" value="DNA primase, PRIM domain"/>
    <property type="match status" value="1"/>
</dbReference>
<proteinExistence type="predicted"/>
<accession>A0A942UZS1</accession>
<dbReference type="Pfam" id="PF21686">
    <property type="entry name" value="LigD_Prim-Pol"/>
    <property type="match status" value="1"/>
</dbReference>
<dbReference type="CDD" id="cd04861">
    <property type="entry name" value="LigD_Pol_like"/>
    <property type="match status" value="1"/>
</dbReference>
<keyword evidence="3" id="KW-1185">Reference proteome</keyword>
<dbReference type="PANTHER" id="PTHR42705:SF2">
    <property type="entry name" value="BIFUNCTIONAL NON-HOMOLOGOUS END JOINING PROTEIN LIGD"/>
    <property type="match status" value="1"/>
</dbReference>
<evidence type="ECO:0000313" key="2">
    <source>
        <dbReference type="EMBL" id="MBS4537452.1"/>
    </source>
</evidence>
<name>A0A942UZS1_9FIRM</name>
<dbReference type="Proteomes" id="UP000724672">
    <property type="component" value="Unassembled WGS sequence"/>
</dbReference>
<gene>
    <name evidence="2" type="primary">ligD</name>
    <name evidence="2" type="ORF">GOQ27_03205</name>
</gene>
<dbReference type="EMBL" id="WSFT01000016">
    <property type="protein sequence ID" value="MBS4537452.1"/>
    <property type="molecule type" value="Genomic_DNA"/>
</dbReference>
<evidence type="ECO:0000259" key="1">
    <source>
        <dbReference type="Pfam" id="PF21686"/>
    </source>
</evidence>
<dbReference type="InterPro" id="IPR014145">
    <property type="entry name" value="LigD_pol_dom"/>
</dbReference>
<dbReference type="InterPro" id="IPR052171">
    <property type="entry name" value="NHEJ_LigD"/>
</dbReference>
<dbReference type="GO" id="GO:0003910">
    <property type="term" value="F:DNA ligase (ATP) activity"/>
    <property type="evidence" value="ECO:0007669"/>
    <property type="project" value="UniProtKB-EC"/>
</dbReference>
<dbReference type="EC" id="6.5.1.1" evidence="2"/>